<dbReference type="EMBL" id="SAWZ01000001">
    <property type="protein sequence ID" value="RXR08742.1"/>
    <property type="molecule type" value="Genomic_DNA"/>
</dbReference>
<dbReference type="PANTHER" id="PTHR40261:SF1">
    <property type="entry name" value="RIESKE DOMAIN-CONTAINING PROTEIN"/>
    <property type="match status" value="1"/>
</dbReference>
<accession>A0A4Q1K0L4</accession>
<proteinExistence type="predicted"/>
<dbReference type="GO" id="GO:0051537">
    <property type="term" value="F:2 iron, 2 sulfur cluster binding"/>
    <property type="evidence" value="ECO:0007669"/>
    <property type="project" value="UniProtKB-KW"/>
</dbReference>
<dbReference type="CDD" id="cd03467">
    <property type="entry name" value="Rieske"/>
    <property type="match status" value="1"/>
</dbReference>
<dbReference type="AlphaFoldDB" id="A0A4Q1K0L4"/>
<dbReference type="GO" id="GO:0046872">
    <property type="term" value="F:metal ion binding"/>
    <property type="evidence" value="ECO:0007669"/>
    <property type="project" value="UniProtKB-KW"/>
</dbReference>
<evidence type="ECO:0000313" key="6">
    <source>
        <dbReference type="EMBL" id="RXR08742.1"/>
    </source>
</evidence>
<evidence type="ECO:0000256" key="1">
    <source>
        <dbReference type="ARBA" id="ARBA00022714"/>
    </source>
</evidence>
<keyword evidence="7" id="KW-1185">Reference proteome</keyword>
<dbReference type="InterPro" id="IPR017941">
    <property type="entry name" value="Rieske_2Fe-2S"/>
</dbReference>
<evidence type="ECO:0000259" key="5">
    <source>
        <dbReference type="PROSITE" id="PS51296"/>
    </source>
</evidence>
<dbReference type="OrthoDB" id="9794779at2"/>
<keyword evidence="2" id="KW-0479">Metal-binding</keyword>
<gene>
    <name evidence="6" type="ORF">EPA99_02705</name>
</gene>
<evidence type="ECO:0000256" key="4">
    <source>
        <dbReference type="ARBA" id="ARBA00023014"/>
    </source>
</evidence>
<evidence type="ECO:0000313" key="7">
    <source>
        <dbReference type="Proteomes" id="UP000289784"/>
    </source>
</evidence>
<sequence length="107" mass="11606">MPLIALDSLPEQQPVEVECNLGGDVESLILFRRDGEVQAWMNVCPHAGRRMDYAPGQFLLTRDQQLVCAVHGATFRLDDGACTGGPCRGQTLLAVAVEVRDGEVVLV</sequence>
<protein>
    <submittedName>
        <fullName evidence="6">Rieske (2Fe-2S) protein</fullName>
    </submittedName>
</protein>
<dbReference type="Pfam" id="PF00355">
    <property type="entry name" value="Rieske"/>
    <property type="match status" value="1"/>
</dbReference>
<dbReference type="Gene3D" id="2.102.10.10">
    <property type="entry name" value="Rieske [2Fe-2S] iron-sulphur domain"/>
    <property type="match status" value="1"/>
</dbReference>
<feature type="domain" description="Rieske" evidence="5">
    <location>
        <begin position="4"/>
        <end position="106"/>
    </location>
</feature>
<keyword evidence="3" id="KW-0408">Iron</keyword>
<keyword evidence="4" id="KW-0411">Iron-sulfur</keyword>
<dbReference type="PANTHER" id="PTHR40261">
    <property type="match status" value="1"/>
</dbReference>
<name>A0A4Q1K0L4_9GAMM</name>
<evidence type="ECO:0000256" key="3">
    <source>
        <dbReference type="ARBA" id="ARBA00023004"/>
    </source>
</evidence>
<comment type="caution">
    <text evidence="6">The sequence shown here is derived from an EMBL/GenBank/DDBJ whole genome shotgun (WGS) entry which is preliminary data.</text>
</comment>
<reference evidence="6 7" key="1">
    <citation type="submission" date="2019-01" db="EMBL/GenBank/DDBJ databases">
        <title>Pseudoxanthomonas composti sp. nov., isolated from compost.</title>
        <authorList>
            <person name="Yang G."/>
        </authorList>
    </citation>
    <scope>NUCLEOTIDE SEQUENCE [LARGE SCALE GENOMIC DNA]</scope>
    <source>
        <strain evidence="6 7">GSS15</strain>
    </source>
</reference>
<evidence type="ECO:0000256" key="2">
    <source>
        <dbReference type="ARBA" id="ARBA00022723"/>
    </source>
</evidence>
<dbReference type="PROSITE" id="PS51296">
    <property type="entry name" value="RIESKE"/>
    <property type="match status" value="1"/>
</dbReference>
<dbReference type="InterPro" id="IPR036922">
    <property type="entry name" value="Rieske_2Fe-2S_sf"/>
</dbReference>
<dbReference type="Proteomes" id="UP000289784">
    <property type="component" value="Unassembled WGS sequence"/>
</dbReference>
<keyword evidence="1" id="KW-0001">2Fe-2S</keyword>
<dbReference type="SUPFAM" id="SSF50022">
    <property type="entry name" value="ISP domain"/>
    <property type="match status" value="1"/>
</dbReference>
<organism evidence="6 7">
    <name type="scientific">Pseudoxanthomonas composti</name>
    <dbReference type="NCBI Taxonomy" id="2137479"/>
    <lineage>
        <taxon>Bacteria</taxon>
        <taxon>Pseudomonadati</taxon>
        <taxon>Pseudomonadota</taxon>
        <taxon>Gammaproteobacteria</taxon>
        <taxon>Lysobacterales</taxon>
        <taxon>Lysobacteraceae</taxon>
        <taxon>Pseudoxanthomonas</taxon>
    </lineage>
</organism>
<dbReference type="RefSeq" id="WP_129469633.1">
    <property type="nucleotide sequence ID" value="NZ_SAWZ01000001.1"/>
</dbReference>